<name>A0AA42U2H4_ACIJO</name>
<dbReference type="Proteomes" id="UP001161567">
    <property type="component" value="Unassembled WGS sequence"/>
</dbReference>
<feature type="domain" description="Endonuclease GajA/Old nuclease/RecF-like AAA" evidence="1">
    <location>
        <begin position="1"/>
        <end position="49"/>
    </location>
</feature>
<dbReference type="Pfam" id="PF13175">
    <property type="entry name" value="AAA_15"/>
    <property type="match status" value="1"/>
</dbReference>
<dbReference type="GO" id="GO:0000731">
    <property type="term" value="P:DNA synthesis involved in DNA repair"/>
    <property type="evidence" value="ECO:0007669"/>
    <property type="project" value="TreeGrafter"/>
</dbReference>
<evidence type="ECO:0000313" key="2">
    <source>
        <dbReference type="EMBL" id="MDH1439344.1"/>
    </source>
</evidence>
<dbReference type="PANTHER" id="PTHR32182">
    <property type="entry name" value="DNA REPLICATION AND REPAIR PROTEIN RECF"/>
    <property type="match status" value="1"/>
</dbReference>
<dbReference type="InterPro" id="IPR041685">
    <property type="entry name" value="AAA_GajA/Old/RecF-like"/>
</dbReference>
<dbReference type="AlphaFoldDB" id="A0AA42U2H4"/>
<dbReference type="SUPFAM" id="SSF52540">
    <property type="entry name" value="P-loop containing nucleoside triphosphate hydrolases"/>
    <property type="match status" value="1"/>
</dbReference>
<organism evidence="2 3">
    <name type="scientific">Acinetobacter johnsonii</name>
    <dbReference type="NCBI Taxonomy" id="40214"/>
    <lineage>
        <taxon>Bacteria</taxon>
        <taxon>Pseudomonadati</taxon>
        <taxon>Pseudomonadota</taxon>
        <taxon>Gammaproteobacteria</taxon>
        <taxon>Moraxellales</taxon>
        <taxon>Moraxellaceae</taxon>
        <taxon>Acinetobacter</taxon>
    </lineage>
</organism>
<evidence type="ECO:0000259" key="1">
    <source>
        <dbReference type="Pfam" id="PF13175"/>
    </source>
</evidence>
<proteinExistence type="predicted"/>
<dbReference type="GO" id="GO:0006302">
    <property type="term" value="P:double-strand break repair"/>
    <property type="evidence" value="ECO:0007669"/>
    <property type="project" value="TreeGrafter"/>
</dbReference>
<comment type="caution">
    <text evidence="2">The sequence shown here is derived from an EMBL/GenBank/DDBJ whole genome shotgun (WGS) entry which is preliminary data.</text>
</comment>
<reference evidence="2" key="1">
    <citation type="submission" date="2022-09" db="EMBL/GenBank/DDBJ databases">
        <title>Intensive care unit water sources are persistently colonized with multi-drug resistant bacteria and are the site of extensive horizontal gene transfer of antibiotic resistance genes.</title>
        <authorList>
            <person name="Diorio-Toth L."/>
        </authorList>
    </citation>
    <scope>NUCLEOTIDE SEQUENCE</scope>
    <source>
        <strain evidence="2">GD03725</strain>
    </source>
</reference>
<dbReference type="InterPro" id="IPR027417">
    <property type="entry name" value="P-loop_NTPase"/>
</dbReference>
<dbReference type="Gene3D" id="3.40.50.300">
    <property type="entry name" value="P-loop containing nucleotide triphosphate hydrolases"/>
    <property type="match status" value="1"/>
</dbReference>
<sequence length="52" mass="6017">MKIEQVKLKGFRNYKDATINFNNNTLIIGENDVGKTNLIYALRLMLDRSLSE</sequence>
<accession>A0AA42U2H4</accession>
<dbReference type="PANTHER" id="PTHR32182:SF22">
    <property type="entry name" value="ATP-DEPENDENT ENDONUCLEASE, OLD FAMILY-RELATED"/>
    <property type="match status" value="1"/>
</dbReference>
<dbReference type="RefSeq" id="WP_279746948.1">
    <property type="nucleotide sequence ID" value="NZ_JAOCIL010000001.1"/>
</dbReference>
<dbReference type="EMBL" id="JAOCIL010000001">
    <property type="protein sequence ID" value="MDH1439344.1"/>
    <property type="molecule type" value="Genomic_DNA"/>
</dbReference>
<evidence type="ECO:0000313" key="3">
    <source>
        <dbReference type="Proteomes" id="UP001161567"/>
    </source>
</evidence>
<protein>
    <submittedName>
        <fullName evidence="2">AAA family ATPase</fullName>
    </submittedName>
</protein>
<gene>
    <name evidence="2" type="ORF">N5I27_13540</name>
</gene>